<dbReference type="PANTHER" id="PTHR34822:SF1">
    <property type="entry name" value="GRPB FAMILY PROTEIN"/>
    <property type="match status" value="1"/>
</dbReference>
<gene>
    <name evidence="1" type="ORF">FZC84_15305</name>
</gene>
<proteinExistence type="predicted"/>
<dbReference type="PANTHER" id="PTHR34822">
    <property type="entry name" value="GRPB DOMAIN PROTEIN (AFU_ORTHOLOGUE AFUA_1G01530)"/>
    <property type="match status" value="1"/>
</dbReference>
<name>A0A5D4M9G8_9BACI</name>
<evidence type="ECO:0000313" key="2">
    <source>
        <dbReference type="Proteomes" id="UP000325182"/>
    </source>
</evidence>
<reference evidence="1 2" key="1">
    <citation type="submission" date="2019-08" db="EMBL/GenBank/DDBJ databases">
        <title>Bacillus genomes from the desert of Cuatro Cienegas, Coahuila.</title>
        <authorList>
            <person name="Olmedo-Alvarez G."/>
        </authorList>
    </citation>
    <scope>NUCLEOTIDE SEQUENCE [LARGE SCALE GENOMIC DNA]</scope>
    <source>
        <strain evidence="1 2">CH128b_4D</strain>
    </source>
</reference>
<accession>A0A5D4M9G8</accession>
<dbReference type="InterPro" id="IPR043519">
    <property type="entry name" value="NT_sf"/>
</dbReference>
<comment type="caution">
    <text evidence="1">The sequence shown here is derived from an EMBL/GenBank/DDBJ whole genome shotgun (WGS) entry which is preliminary data.</text>
</comment>
<dbReference type="Gene3D" id="3.30.460.10">
    <property type="entry name" value="Beta Polymerase, domain 2"/>
    <property type="match status" value="1"/>
</dbReference>
<dbReference type="AlphaFoldDB" id="A0A5D4M9G8"/>
<dbReference type="Proteomes" id="UP000325182">
    <property type="component" value="Unassembled WGS sequence"/>
</dbReference>
<dbReference type="RefSeq" id="WP_148954469.1">
    <property type="nucleotide sequence ID" value="NZ_VTEG01000012.1"/>
</dbReference>
<dbReference type="EMBL" id="VTEG01000012">
    <property type="protein sequence ID" value="TYR98276.1"/>
    <property type="molecule type" value="Genomic_DNA"/>
</dbReference>
<organism evidence="1 2">
    <name type="scientific">Rossellomorea vietnamensis</name>
    <dbReference type="NCBI Taxonomy" id="218284"/>
    <lineage>
        <taxon>Bacteria</taxon>
        <taxon>Bacillati</taxon>
        <taxon>Bacillota</taxon>
        <taxon>Bacilli</taxon>
        <taxon>Bacillales</taxon>
        <taxon>Bacillaceae</taxon>
        <taxon>Rossellomorea</taxon>
    </lineage>
</organism>
<sequence>MEKPVVILSEYNPQWEDQFEYEKKQIMGVSGNKINGIEHIGSTSVRGLKAKPIIDILAGVRDLNVVSSLIGPLSEVDFEYVPKPELTDRSFFRKGLWGKGTCHLHICKINSSEWVDKLLFRDYLRKFPGAAEEYALLKSELSSLYKNDRPAYTKQKEPFIKDIIKKASKLSGS</sequence>
<dbReference type="InterPro" id="IPR007344">
    <property type="entry name" value="GrpB/CoaE"/>
</dbReference>
<protein>
    <submittedName>
        <fullName evidence="1">GrpB family protein</fullName>
    </submittedName>
</protein>
<dbReference type="SUPFAM" id="SSF81301">
    <property type="entry name" value="Nucleotidyltransferase"/>
    <property type="match status" value="1"/>
</dbReference>
<dbReference type="Pfam" id="PF04229">
    <property type="entry name" value="GrpB"/>
    <property type="match status" value="1"/>
</dbReference>
<evidence type="ECO:0000313" key="1">
    <source>
        <dbReference type="EMBL" id="TYR98276.1"/>
    </source>
</evidence>